<accession>A0ABP9V702</accession>
<keyword evidence="1" id="KW-0175">Coiled coil</keyword>
<proteinExistence type="predicted"/>
<keyword evidence="2" id="KW-0732">Signal</keyword>
<dbReference type="EMBL" id="BAABRN010000006">
    <property type="protein sequence ID" value="GAA5501042.1"/>
    <property type="molecule type" value="Genomic_DNA"/>
</dbReference>
<dbReference type="Proteomes" id="UP001458946">
    <property type="component" value="Unassembled WGS sequence"/>
</dbReference>
<reference evidence="3 4" key="1">
    <citation type="submission" date="2024-02" db="EMBL/GenBank/DDBJ databases">
        <title>Deinococcus xinjiangensis NBRC 107630.</title>
        <authorList>
            <person name="Ichikawa N."/>
            <person name="Katano-Makiyama Y."/>
            <person name="Hidaka K."/>
        </authorList>
    </citation>
    <scope>NUCLEOTIDE SEQUENCE [LARGE SCALE GENOMIC DNA]</scope>
    <source>
        <strain evidence="3 4">NBRC 107630</strain>
    </source>
</reference>
<feature type="signal peptide" evidence="2">
    <location>
        <begin position="1"/>
        <end position="20"/>
    </location>
</feature>
<dbReference type="RefSeq" id="WP_353541016.1">
    <property type="nucleotide sequence ID" value="NZ_BAABRN010000006.1"/>
</dbReference>
<feature type="coiled-coil region" evidence="1">
    <location>
        <begin position="257"/>
        <end position="291"/>
    </location>
</feature>
<evidence type="ECO:0000256" key="2">
    <source>
        <dbReference type="SAM" id="SignalP"/>
    </source>
</evidence>
<evidence type="ECO:0000313" key="3">
    <source>
        <dbReference type="EMBL" id="GAA5501042.1"/>
    </source>
</evidence>
<sequence>MKKQAATALCLLVLATPASATSVGGVTMPTQIGQAWDFYQRNKAWLQSLTDLQNLSKNIFNESTLKNIAGVALQRLANQGFDVAGIDVGGFLNDLQGQIDAIKENITKTEGFIASGAFLLDGSNKIDTRIAFNPDLQRLRLNAAKQKIEVAEATKVQLQNTADSATVVKETLKTADTLRDKAKDTAATALDMGTALNGADSTRASVQVLGQVMLEDLNNRMMSDAALAAQFAQLAKSMDITNQNMGALVTDIIARKQGEAEARNQLVNQRIAEAEAQAQETVDQITQTQKTISKLVQPGSNTTDTAALMKGN</sequence>
<protein>
    <submittedName>
        <fullName evidence="3">Uncharacterized protein</fullName>
    </submittedName>
</protein>
<comment type="caution">
    <text evidence="3">The sequence shown here is derived from an EMBL/GenBank/DDBJ whole genome shotgun (WGS) entry which is preliminary data.</text>
</comment>
<evidence type="ECO:0000313" key="4">
    <source>
        <dbReference type="Proteomes" id="UP001458946"/>
    </source>
</evidence>
<name>A0ABP9V702_9DEIO</name>
<evidence type="ECO:0000256" key="1">
    <source>
        <dbReference type="SAM" id="Coils"/>
    </source>
</evidence>
<gene>
    <name evidence="3" type="ORF">Dxin01_00773</name>
</gene>
<keyword evidence="4" id="KW-1185">Reference proteome</keyword>
<feature type="chain" id="PRO_5045078180" evidence="2">
    <location>
        <begin position="21"/>
        <end position="312"/>
    </location>
</feature>
<organism evidence="3 4">
    <name type="scientific">Deinococcus xinjiangensis</name>
    <dbReference type="NCBI Taxonomy" id="457454"/>
    <lineage>
        <taxon>Bacteria</taxon>
        <taxon>Thermotogati</taxon>
        <taxon>Deinococcota</taxon>
        <taxon>Deinococci</taxon>
        <taxon>Deinococcales</taxon>
        <taxon>Deinococcaceae</taxon>
        <taxon>Deinococcus</taxon>
    </lineage>
</organism>